<organism evidence="5 6">
    <name type="scientific">Hondaea fermentalgiana</name>
    <dbReference type="NCBI Taxonomy" id="2315210"/>
    <lineage>
        <taxon>Eukaryota</taxon>
        <taxon>Sar</taxon>
        <taxon>Stramenopiles</taxon>
        <taxon>Bigyra</taxon>
        <taxon>Labyrinthulomycetes</taxon>
        <taxon>Thraustochytrida</taxon>
        <taxon>Thraustochytriidae</taxon>
        <taxon>Hondaea</taxon>
    </lineage>
</organism>
<dbReference type="InterPro" id="IPR016135">
    <property type="entry name" value="UBQ-conjugating_enzyme/RWD"/>
</dbReference>
<keyword evidence="3" id="KW-0833">Ubl conjugation pathway</keyword>
<dbReference type="GO" id="GO:0005737">
    <property type="term" value="C:cytoplasm"/>
    <property type="evidence" value="ECO:0007669"/>
    <property type="project" value="TreeGrafter"/>
</dbReference>
<dbReference type="EMBL" id="BEYU01000057">
    <property type="protein sequence ID" value="GBG29415.1"/>
    <property type="molecule type" value="Genomic_DNA"/>
</dbReference>
<evidence type="ECO:0000256" key="1">
    <source>
        <dbReference type="ARBA" id="ARBA00008451"/>
    </source>
</evidence>
<keyword evidence="6" id="KW-1185">Reference proteome</keyword>
<dbReference type="InterPro" id="IPR014806">
    <property type="entry name" value="Ufc1"/>
</dbReference>
<dbReference type="PANTHER" id="PTHR12921">
    <property type="entry name" value="UBIQUITIN-FOLD MODIFIER-CONJUGATING ENZYME 1"/>
    <property type="match status" value="1"/>
</dbReference>
<dbReference type="Pfam" id="PF08694">
    <property type="entry name" value="UFC1"/>
    <property type="match status" value="1"/>
</dbReference>
<proteinExistence type="inferred from homology"/>
<gene>
    <name evidence="5" type="ORF">FCC1311_056362</name>
</gene>
<name>A0A2R5GFQ5_9STRA</name>
<evidence type="ECO:0000256" key="3">
    <source>
        <dbReference type="ARBA" id="ARBA00022786"/>
    </source>
</evidence>
<dbReference type="AlphaFoldDB" id="A0A2R5GFQ5"/>
<reference evidence="5 6" key="1">
    <citation type="submission" date="2017-12" db="EMBL/GenBank/DDBJ databases">
        <title>Sequencing, de novo assembly and annotation of complete genome of a new Thraustochytrid species, strain FCC1311.</title>
        <authorList>
            <person name="Sedici K."/>
            <person name="Godart F."/>
            <person name="Aiese Cigliano R."/>
            <person name="Sanseverino W."/>
            <person name="Barakat M."/>
            <person name="Ortet P."/>
            <person name="Marechal E."/>
            <person name="Cagnac O."/>
            <person name="Amato A."/>
        </authorList>
    </citation>
    <scope>NUCLEOTIDE SEQUENCE [LARGE SCALE GENOMIC DNA]</scope>
</reference>
<feature type="region of interest" description="Disordered" evidence="4">
    <location>
        <begin position="1"/>
        <end position="48"/>
    </location>
</feature>
<dbReference type="SUPFAM" id="SSF54495">
    <property type="entry name" value="UBC-like"/>
    <property type="match status" value="1"/>
</dbReference>
<protein>
    <recommendedName>
        <fullName evidence="2">Ubiquitin-fold modifier-conjugating enzyme 1</fullName>
    </recommendedName>
</protein>
<evidence type="ECO:0000313" key="6">
    <source>
        <dbReference type="Proteomes" id="UP000241890"/>
    </source>
</evidence>
<evidence type="ECO:0000256" key="4">
    <source>
        <dbReference type="SAM" id="MobiDB-lite"/>
    </source>
</evidence>
<comment type="similarity">
    <text evidence="1">Belongs to the ubiquitin-conjugating enzyme family. UFC1 subfamily.</text>
</comment>
<dbReference type="OrthoDB" id="10256182at2759"/>
<feature type="compositionally biased region" description="Low complexity" evidence="4">
    <location>
        <begin position="1"/>
        <end position="22"/>
    </location>
</feature>
<dbReference type="Proteomes" id="UP000241890">
    <property type="component" value="Unassembled WGS sequence"/>
</dbReference>
<comment type="caution">
    <text evidence="5">The sequence shown here is derived from an EMBL/GenBank/DDBJ whole genome shotgun (WGS) entry which is preliminary data.</text>
</comment>
<dbReference type="InParanoid" id="A0A2R5GFQ5"/>
<accession>A0A2R5GFQ5</accession>
<evidence type="ECO:0000313" key="5">
    <source>
        <dbReference type="EMBL" id="GBG29415.1"/>
    </source>
</evidence>
<dbReference type="CDD" id="cd11686">
    <property type="entry name" value="UBCc_UFC1"/>
    <property type="match status" value="1"/>
</dbReference>
<dbReference type="GO" id="GO:0061657">
    <property type="term" value="F:UFM1 conjugating enzyme activity"/>
    <property type="evidence" value="ECO:0007669"/>
    <property type="project" value="InterPro"/>
</dbReference>
<dbReference type="PANTHER" id="PTHR12921:SF0">
    <property type="entry name" value="UBIQUITIN-FOLD MODIFIER-CONJUGATING ENZYME 1"/>
    <property type="match status" value="1"/>
</dbReference>
<dbReference type="Gene3D" id="3.10.110.10">
    <property type="entry name" value="Ubiquitin Conjugating Enzyme"/>
    <property type="match status" value="1"/>
</dbReference>
<evidence type="ECO:0000256" key="2">
    <source>
        <dbReference type="ARBA" id="ARBA00013306"/>
    </source>
</evidence>
<sequence length="211" mass="23287">MAELVAAGATATAAGAAGATATSSPSETQDQARREDADVAGIKNKAKPAFDDSTRQTVRKLPLLKARAGPRDAQDVWKERLKEEYVCLIEYVKINKERDSDWFSLKANSEGTSWSGTCWHYHENLRYEFKVIIELPVGYPLTPPEIKIPELNKKTIKMYHGGKICLDVHFNPLWTKNVPRFGVAHALALGLGPWLAAEVPNLVQNGFVSAV</sequence>
<dbReference type="GO" id="GO:1990592">
    <property type="term" value="P:protein K69-linked ufmylation"/>
    <property type="evidence" value="ECO:0007669"/>
    <property type="project" value="TreeGrafter"/>
</dbReference>